<accession>A0A2S8BDQ9</accession>
<comment type="caution">
    <text evidence="1">The sequence shown here is derived from an EMBL/GenBank/DDBJ whole genome shotgun (WGS) entry which is preliminary data.</text>
</comment>
<organism evidence="1 2">
    <name type="scientific">Mycobacterium talmoniae</name>
    <dbReference type="NCBI Taxonomy" id="1858794"/>
    <lineage>
        <taxon>Bacteria</taxon>
        <taxon>Bacillati</taxon>
        <taxon>Actinomycetota</taxon>
        <taxon>Actinomycetes</taxon>
        <taxon>Mycobacteriales</taxon>
        <taxon>Mycobacteriaceae</taxon>
        <taxon>Mycobacterium</taxon>
    </lineage>
</organism>
<protein>
    <submittedName>
        <fullName evidence="1">Uncharacterized protein</fullName>
    </submittedName>
</protein>
<sequence length="87" mass="9151">MPWLPWLLELFEPVDDDAPPLDCIGIGGRFSRSSGMSGGGTGGRPLIISGPLALLSSAAQPPLPRVAPMLQATWRLPADQLGSEMVL</sequence>
<proteinExistence type="predicted"/>
<evidence type="ECO:0000313" key="2">
    <source>
        <dbReference type="Proteomes" id="UP000238296"/>
    </source>
</evidence>
<reference evidence="1 2" key="1">
    <citation type="journal article" date="2017" name="Int. J. Syst. Evol. Microbiol.">
        <title>Mycobacterium talmoniae sp. nov., a slowly growing mycobacterium isolated from human respiratory samples.</title>
        <authorList>
            <person name="Davidson R.M."/>
            <person name="DeGroote M.A."/>
            <person name="Marola J.L."/>
            <person name="Buss S."/>
            <person name="Jones V."/>
            <person name="McNeil M.R."/>
            <person name="Freifeld A.G."/>
            <person name="Elaine Epperson L."/>
            <person name="Hasan N.A."/>
            <person name="Jackson M."/>
            <person name="Iwen P.C."/>
            <person name="Salfinger M."/>
            <person name="Strong M."/>
        </authorList>
    </citation>
    <scope>NUCLEOTIDE SEQUENCE [LARGE SCALE GENOMIC DNA]</scope>
    <source>
        <strain evidence="1 2">ATCC BAA-2683</strain>
    </source>
</reference>
<evidence type="ECO:0000313" key="1">
    <source>
        <dbReference type="EMBL" id="PQM44804.1"/>
    </source>
</evidence>
<dbReference type="AlphaFoldDB" id="A0A2S8BDQ9"/>
<name>A0A2S8BDQ9_9MYCO</name>
<dbReference type="EMBL" id="PPEA01000711">
    <property type="protein sequence ID" value="PQM44804.1"/>
    <property type="molecule type" value="Genomic_DNA"/>
</dbReference>
<dbReference type="Proteomes" id="UP000238296">
    <property type="component" value="Unassembled WGS sequence"/>
</dbReference>
<gene>
    <name evidence="1" type="ORF">C1Y40_05032</name>
</gene>